<protein>
    <submittedName>
        <fullName evidence="2">Uncharacterized protein</fullName>
    </submittedName>
</protein>
<keyword evidence="3" id="KW-1185">Reference proteome</keyword>
<proteinExistence type="predicted"/>
<name>A0ABY7U6N4_9CORY</name>
<gene>
    <name evidence="2" type="ORF">CMASS_03885</name>
</gene>
<sequence>MNNDPTDPNYDSADSTNEPIDRDEDQMAQDTGSQVGYGEEVTEDEDAQ</sequence>
<evidence type="ECO:0000256" key="1">
    <source>
        <dbReference type="SAM" id="MobiDB-lite"/>
    </source>
</evidence>
<evidence type="ECO:0000313" key="2">
    <source>
        <dbReference type="EMBL" id="WCZ32229.1"/>
    </source>
</evidence>
<reference evidence="2 3" key="1">
    <citation type="submission" date="2020-10" db="EMBL/GenBank/DDBJ databases">
        <title>Complete genome sequence of Corynebacterium massiliense DSM 45435, type strain of Corynebacterium massiliense.</title>
        <authorList>
            <person name="Busche T."/>
            <person name="Kalinowski J."/>
            <person name="Ruckert C."/>
        </authorList>
    </citation>
    <scope>NUCLEOTIDE SEQUENCE [LARGE SCALE GENOMIC DNA]</scope>
    <source>
        <strain evidence="2 3">DSM 45435</strain>
    </source>
</reference>
<evidence type="ECO:0000313" key="3">
    <source>
        <dbReference type="Proteomes" id="UP001220064"/>
    </source>
</evidence>
<feature type="region of interest" description="Disordered" evidence="1">
    <location>
        <begin position="1"/>
        <end position="48"/>
    </location>
</feature>
<organism evidence="2 3">
    <name type="scientific">Corynebacterium massiliense DSM 45435</name>
    <dbReference type="NCBI Taxonomy" id="1121364"/>
    <lineage>
        <taxon>Bacteria</taxon>
        <taxon>Bacillati</taxon>
        <taxon>Actinomycetota</taxon>
        <taxon>Actinomycetes</taxon>
        <taxon>Mycobacteriales</taxon>
        <taxon>Corynebacteriaceae</taxon>
        <taxon>Corynebacterium</taxon>
    </lineage>
</organism>
<accession>A0ABY7U6N4</accession>
<dbReference type="EMBL" id="CP063189">
    <property type="protein sequence ID" value="WCZ32229.1"/>
    <property type="molecule type" value="Genomic_DNA"/>
</dbReference>
<dbReference type="Proteomes" id="UP001220064">
    <property type="component" value="Chromosome"/>
</dbReference>